<dbReference type="PANTHER" id="PTHR12210">
    <property type="entry name" value="DULLARD PROTEIN PHOSPHATASE"/>
    <property type="match status" value="1"/>
</dbReference>
<dbReference type="InParanoid" id="A0A0V0R2P9"/>
<evidence type="ECO:0000313" key="4">
    <source>
        <dbReference type="Proteomes" id="UP000054937"/>
    </source>
</evidence>
<dbReference type="Gene3D" id="3.40.50.1000">
    <property type="entry name" value="HAD superfamily/HAD-like"/>
    <property type="match status" value="1"/>
</dbReference>
<name>A0A0V0R2P9_PSEPJ</name>
<keyword evidence="1" id="KW-0811">Translocation</keyword>
<keyword evidence="1" id="KW-0653">Protein transport</keyword>
<dbReference type="Proteomes" id="UP000054937">
    <property type="component" value="Unassembled WGS sequence"/>
</dbReference>
<keyword evidence="1" id="KW-0809">Transit peptide</keyword>
<comment type="subcellular location">
    <subcellularLocation>
        <location evidence="1">Mitochondrion inner membrane</location>
        <topology evidence="1">Single-pass membrane protein</topology>
    </subcellularLocation>
</comment>
<keyword evidence="4" id="KW-1185">Reference proteome</keyword>
<comment type="caution">
    <text evidence="3">The sequence shown here is derived from an EMBL/GenBank/DDBJ whole genome shotgun (WGS) entry which is preliminary data.</text>
</comment>
<sequence>MQEFLLRNTSELLHIQDEKDQPQQVLSSQKLNNQYQFYQQMNDMYRSKQIQLQKNKNYQRINAQNYEAPRLPNKTSNKKYTLVLDIDETLVHTQFNGDKYKVIKRPFVQEFLQKLSIFYEIVTFTAGTKEYADSIIDEHLDPENKWISHRLYRNNCKWFIDKSMNNERFCIKDVSKINRDINTVLIIDNIADNFSILQPFNGIEIFSYEGIFDRMQLKN</sequence>
<evidence type="ECO:0000313" key="3">
    <source>
        <dbReference type="EMBL" id="KRX08787.1"/>
    </source>
</evidence>
<dbReference type="AlphaFoldDB" id="A0A0V0R2P9"/>
<keyword evidence="1" id="KW-0496">Mitochondrion</keyword>
<dbReference type="InterPro" id="IPR036412">
    <property type="entry name" value="HAD-like_sf"/>
</dbReference>
<dbReference type="Pfam" id="PF03031">
    <property type="entry name" value="NIF"/>
    <property type="match status" value="1"/>
</dbReference>
<comment type="function">
    <text evidence="1">Essential component of the TIM23 complex, a complex that mediates the translocation of transit peptide-containing proteins across the mitochondrial inner membrane.</text>
</comment>
<dbReference type="CDD" id="cd07521">
    <property type="entry name" value="HAD_FCP1-like"/>
    <property type="match status" value="1"/>
</dbReference>
<dbReference type="InterPro" id="IPR050365">
    <property type="entry name" value="TIM50"/>
</dbReference>
<accession>A0A0V0R2P9</accession>
<organism evidence="3 4">
    <name type="scientific">Pseudocohnilembus persalinus</name>
    <name type="common">Ciliate</name>
    <dbReference type="NCBI Taxonomy" id="266149"/>
    <lineage>
        <taxon>Eukaryota</taxon>
        <taxon>Sar</taxon>
        <taxon>Alveolata</taxon>
        <taxon>Ciliophora</taxon>
        <taxon>Intramacronucleata</taxon>
        <taxon>Oligohymenophorea</taxon>
        <taxon>Scuticociliatia</taxon>
        <taxon>Philasterida</taxon>
        <taxon>Pseudocohnilembidae</taxon>
        <taxon>Pseudocohnilembus</taxon>
    </lineage>
</organism>
<dbReference type="InterPro" id="IPR023214">
    <property type="entry name" value="HAD_sf"/>
</dbReference>
<gene>
    <name evidence="3" type="ORF">PPERSA_08098</name>
</gene>
<evidence type="ECO:0000259" key="2">
    <source>
        <dbReference type="PROSITE" id="PS50969"/>
    </source>
</evidence>
<dbReference type="SMART" id="SM00577">
    <property type="entry name" value="CPDc"/>
    <property type="match status" value="1"/>
</dbReference>
<keyword evidence="1" id="KW-0813">Transport</keyword>
<comment type="subunit">
    <text evidence="1">Component of the TIM23 complex.</text>
</comment>
<evidence type="ECO:0000256" key="1">
    <source>
        <dbReference type="RuleBase" id="RU365079"/>
    </source>
</evidence>
<dbReference type="InterPro" id="IPR004274">
    <property type="entry name" value="FCP1_dom"/>
</dbReference>
<proteinExistence type="inferred from homology"/>
<dbReference type="SUPFAM" id="SSF56784">
    <property type="entry name" value="HAD-like"/>
    <property type="match status" value="1"/>
</dbReference>
<dbReference type="EMBL" id="LDAU01000058">
    <property type="protein sequence ID" value="KRX08787.1"/>
    <property type="molecule type" value="Genomic_DNA"/>
</dbReference>
<dbReference type="PROSITE" id="PS50969">
    <property type="entry name" value="FCP1"/>
    <property type="match status" value="1"/>
</dbReference>
<feature type="domain" description="FCP1 homology" evidence="2">
    <location>
        <begin position="75"/>
        <end position="219"/>
    </location>
</feature>
<dbReference type="GO" id="GO:0005744">
    <property type="term" value="C:TIM23 mitochondrial import inner membrane translocase complex"/>
    <property type="evidence" value="ECO:0007669"/>
    <property type="project" value="UniProtKB-UniRule"/>
</dbReference>
<reference evidence="3 4" key="1">
    <citation type="journal article" date="2015" name="Sci. Rep.">
        <title>Genome of the facultative scuticociliatosis pathogen Pseudocohnilembus persalinus provides insight into its virulence through horizontal gene transfer.</title>
        <authorList>
            <person name="Xiong J."/>
            <person name="Wang G."/>
            <person name="Cheng J."/>
            <person name="Tian M."/>
            <person name="Pan X."/>
            <person name="Warren A."/>
            <person name="Jiang C."/>
            <person name="Yuan D."/>
            <person name="Miao W."/>
        </authorList>
    </citation>
    <scope>NUCLEOTIDE SEQUENCE [LARGE SCALE GENOMIC DNA]</scope>
    <source>
        <strain evidence="3">36N120E</strain>
    </source>
</reference>
<dbReference type="OrthoDB" id="277011at2759"/>
<comment type="similarity">
    <text evidence="1">Belongs to the TIM50 family.</text>
</comment>
<dbReference type="GO" id="GO:0015031">
    <property type="term" value="P:protein transport"/>
    <property type="evidence" value="ECO:0007669"/>
    <property type="project" value="UniProtKB-KW"/>
</dbReference>
<protein>
    <recommendedName>
        <fullName evidence="1">Mitochondrial import inner membrane translocase subunit TIM50</fullName>
    </recommendedName>
</protein>